<accession>A0A0A9NVZ7</accession>
<dbReference type="AlphaFoldDB" id="A0A0A9NVZ7"/>
<proteinExistence type="predicted"/>
<keyword evidence="1" id="KW-0547">Nucleotide-binding</keyword>
<organism evidence="1">
    <name type="scientific">Arundo donax</name>
    <name type="common">Giant reed</name>
    <name type="synonym">Donax arundinaceus</name>
    <dbReference type="NCBI Taxonomy" id="35708"/>
    <lineage>
        <taxon>Eukaryota</taxon>
        <taxon>Viridiplantae</taxon>
        <taxon>Streptophyta</taxon>
        <taxon>Embryophyta</taxon>
        <taxon>Tracheophyta</taxon>
        <taxon>Spermatophyta</taxon>
        <taxon>Magnoliopsida</taxon>
        <taxon>Liliopsida</taxon>
        <taxon>Poales</taxon>
        <taxon>Poaceae</taxon>
        <taxon>PACMAD clade</taxon>
        <taxon>Arundinoideae</taxon>
        <taxon>Arundineae</taxon>
        <taxon>Arundo</taxon>
    </lineage>
</organism>
<keyword evidence="1" id="KW-0347">Helicase</keyword>
<dbReference type="EMBL" id="GBRH01222419">
    <property type="protein sequence ID" value="JAD75476.1"/>
    <property type="molecule type" value="Transcribed_RNA"/>
</dbReference>
<reference evidence="1" key="2">
    <citation type="journal article" date="2015" name="Data Brief">
        <title>Shoot transcriptome of the giant reed, Arundo donax.</title>
        <authorList>
            <person name="Barrero R.A."/>
            <person name="Guerrero F.D."/>
            <person name="Moolhuijzen P."/>
            <person name="Goolsby J.A."/>
            <person name="Tidwell J."/>
            <person name="Bellgard S.E."/>
            <person name="Bellgard M.I."/>
        </authorList>
    </citation>
    <scope>NUCLEOTIDE SEQUENCE</scope>
    <source>
        <tissue evidence="1">Shoot tissue taken approximately 20 cm above the soil surface</tissue>
    </source>
</reference>
<reference evidence="1" key="1">
    <citation type="submission" date="2014-09" db="EMBL/GenBank/DDBJ databases">
        <authorList>
            <person name="Magalhaes I.L.F."/>
            <person name="Oliveira U."/>
            <person name="Santos F.R."/>
            <person name="Vidigal T.H.D.A."/>
            <person name="Brescovit A.D."/>
            <person name="Santos A.J."/>
        </authorList>
    </citation>
    <scope>NUCLEOTIDE SEQUENCE</scope>
    <source>
        <tissue evidence="1">Shoot tissue taken approximately 20 cm above the soil surface</tissue>
    </source>
</reference>
<dbReference type="GO" id="GO:0004386">
    <property type="term" value="F:helicase activity"/>
    <property type="evidence" value="ECO:0007669"/>
    <property type="project" value="UniProtKB-KW"/>
</dbReference>
<name>A0A0A9NVZ7_ARUDO</name>
<keyword evidence="1" id="KW-0067">ATP-binding</keyword>
<keyword evidence="1" id="KW-0378">Hydrolase</keyword>
<evidence type="ECO:0000313" key="1">
    <source>
        <dbReference type="EMBL" id="JAD75476.1"/>
    </source>
</evidence>
<protein>
    <submittedName>
        <fullName evidence="1">Rad25/xp-B DNA repair helicase, putative</fullName>
    </submittedName>
</protein>
<sequence length="36" mass="4083">MLYVVTTTPAIPLNFSLLSDVKRLIWSSFIVDQSLN</sequence>